<sequence length="200" mass="23747">MFHQYLSRKEQIIISAIEIMDEKGINGLTMKEIAVRLNVTEPAIYRYYKNKKDVIMTILQRFAAFDENLFDTVLQGDMNALESIRYVIRSYTTYYESYPELITILFSFDAYRYEKETMDMMLAIIEQRETFLCREIEKGIEEGVFDKSNITNKNARLLMGHVWSAMYYWKMRGCQTYLKEEVMNGVNFILEGMKVKQEKA</sequence>
<proteinExistence type="predicted"/>
<dbReference type="Gene3D" id="1.10.357.10">
    <property type="entry name" value="Tetracycline Repressor, domain 2"/>
    <property type="match status" value="1"/>
</dbReference>
<protein>
    <submittedName>
        <fullName evidence="4">DNA-binding transcriptional regulator, AcrR family</fullName>
    </submittedName>
</protein>
<dbReference type="SUPFAM" id="SSF48498">
    <property type="entry name" value="Tetracyclin repressor-like, C-terminal domain"/>
    <property type="match status" value="1"/>
</dbReference>
<dbReference type="InterPro" id="IPR001647">
    <property type="entry name" value="HTH_TetR"/>
</dbReference>
<dbReference type="Pfam" id="PF00440">
    <property type="entry name" value="TetR_N"/>
    <property type="match status" value="1"/>
</dbReference>
<dbReference type="GO" id="GO:0003677">
    <property type="term" value="F:DNA binding"/>
    <property type="evidence" value="ECO:0007669"/>
    <property type="project" value="UniProtKB-UniRule"/>
</dbReference>
<dbReference type="PANTHER" id="PTHR43479">
    <property type="entry name" value="ACREF/ENVCD OPERON REPRESSOR-RELATED"/>
    <property type="match status" value="1"/>
</dbReference>
<dbReference type="PANTHER" id="PTHR43479:SF11">
    <property type="entry name" value="ACREF_ENVCD OPERON REPRESSOR-RELATED"/>
    <property type="match status" value="1"/>
</dbReference>
<dbReference type="EMBL" id="FOQA01000006">
    <property type="protein sequence ID" value="SFI10535.1"/>
    <property type="molecule type" value="Genomic_DNA"/>
</dbReference>
<evidence type="ECO:0000313" key="4">
    <source>
        <dbReference type="EMBL" id="SFI10535.1"/>
    </source>
</evidence>
<gene>
    <name evidence="4" type="ORF">SAMN05192551_106165</name>
</gene>
<organism evidence="4 5">
    <name type="scientific">Tindallia magadiensis</name>
    <dbReference type="NCBI Taxonomy" id="69895"/>
    <lineage>
        <taxon>Bacteria</taxon>
        <taxon>Bacillati</taxon>
        <taxon>Bacillota</taxon>
        <taxon>Clostridia</taxon>
        <taxon>Peptostreptococcales</taxon>
        <taxon>Tindalliaceae</taxon>
        <taxon>Tindallia</taxon>
    </lineage>
</organism>
<name>A0A1I3FH49_9FIRM</name>
<keyword evidence="1 2" id="KW-0238">DNA-binding</keyword>
<dbReference type="OrthoDB" id="13453at2"/>
<dbReference type="SUPFAM" id="SSF46689">
    <property type="entry name" value="Homeodomain-like"/>
    <property type="match status" value="1"/>
</dbReference>
<dbReference type="CDD" id="cd00093">
    <property type="entry name" value="HTH_XRE"/>
    <property type="match status" value="1"/>
</dbReference>
<dbReference type="InterPro" id="IPR001387">
    <property type="entry name" value="Cro/C1-type_HTH"/>
</dbReference>
<dbReference type="AlphaFoldDB" id="A0A1I3FH49"/>
<dbReference type="Proteomes" id="UP000199287">
    <property type="component" value="Unassembled WGS sequence"/>
</dbReference>
<reference evidence="5" key="1">
    <citation type="submission" date="2016-10" db="EMBL/GenBank/DDBJ databases">
        <authorList>
            <person name="Varghese N."/>
            <person name="Submissions S."/>
        </authorList>
    </citation>
    <scope>NUCLEOTIDE SEQUENCE [LARGE SCALE GENOMIC DNA]</scope>
    <source>
        <strain evidence="5">Z-7934</strain>
    </source>
</reference>
<feature type="DNA-binding region" description="H-T-H motif" evidence="2">
    <location>
        <begin position="29"/>
        <end position="48"/>
    </location>
</feature>
<dbReference type="PROSITE" id="PS50977">
    <property type="entry name" value="HTH_TETR_2"/>
    <property type="match status" value="1"/>
</dbReference>
<dbReference type="InterPro" id="IPR036271">
    <property type="entry name" value="Tet_transcr_reg_TetR-rel_C_sf"/>
</dbReference>
<dbReference type="Gene3D" id="1.10.10.60">
    <property type="entry name" value="Homeodomain-like"/>
    <property type="match status" value="1"/>
</dbReference>
<dbReference type="STRING" id="69895.SAMN05192551_106165"/>
<keyword evidence="5" id="KW-1185">Reference proteome</keyword>
<evidence type="ECO:0000256" key="1">
    <source>
        <dbReference type="ARBA" id="ARBA00023125"/>
    </source>
</evidence>
<evidence type="ECO:0000259" key="3">
    <source>
        <dbReference type="PROSITE" id="PS50977"/>
    </source>
</evidence>
<dbReference type="PRINTS" id="PR00455">
    <property type="entry name" value="HTHTETR"/>
</dbReference>
<evidence type="ECO:0000256" key="2">
    <source>
        <dbReference type="PROSITE-ProRule" id="PRU00335"/>
    </source>
</evidence>
<dbReference type="RefSeq" id="WP_093372572.1">
    <property type="nucleotide sequence ID" value="NZ_FOQA01000006.1"/>
</dbReference>
<dbReference type="InterPro" id="IPR009057">
    <property type="entry name" value="Homeodomain-like_sf"/>
</dbReference>
<evidence type="ECO:0000313" key="5">
    <source>
        <dbReference type="Proteomes" id="UP000199287"/>
    </source>
</evidence>
<feature type="domain" description="HTH tetR-type" evidence="3">
    <location>
        <begin position="6"/>
        <end position="66"/>
    </location>
</feature>
<accession>A0A1I3FH49</accession>
<dbReference type="InterPro" id="IPR050624">
    <property type="entry name" value="HTH-type_Tx_Regulator"/>
</dbReference>